<dbReference type="PANTHER" id="PTHR30614:SF0">
    <property type="entry name" value="L-CYSTINE TRANSPORT SYSTEM PERMEASE PROTEIN TCYL"/>
    <property type="match status" value="1"/>
</dbReference>
<name>A0A1V6LY16_9BACT</name>
<evidence type="ECO:0000313" key="13">
    <source>
        <dbReference type="EMBL" id="OQD45006.1"/>
    </source>
</evidence>
<evidence type="ECO:0000256" key="3">
    <source>
        <dbReference type="ARBA" id="ARBA00010072"/>
    </source>
</evidence>
<sequence length="508" mass="56985">MQHNPFNIRSIVVLLVCLLVLYFSQINAFASRDTLEKIKNSGVITWGFDAEGGAPYVYHDPAHPSKLIGFEVELVEAIARELGVKVQYFQNAWDSVLLSLLRGDFDIALNGIEITPERTQSVLFTRPYYVYAEQIVVRASDNRINHLEDLHGKKVGVLYNTVAKRMLEEMGDVVVSVYSGQVEPFKDLSLNRIDAVFVDLPIAAYYTLPNPQLRMVGNPVGEGYYGIALRKEDSALAEELNKIIEKLLRTGELKKIYRRWGLWNLSQEKLFLHEGLLQKYTESLPSFSEKAPIAVTRFLPTLLKGTVVTIGISLLSMILAVVLGLILAIMRLYGNAWMQKISEAYVEIYRGTPLLIQLYILYYGLPNVGISLSAFAAAILGLGMNYAAYEAEIYRAGIQAVPRGQTEAALSLGMSGYMTLRRIILPQALHITIPPMTNDFIALFKDSSLVSVIAITELTKSYSMLAAASMDFFKLGIITALLYFGMSYPLSLYARRLEKRLRSYDRNL</sequence>
<keyword evidence="5 11" id="KW-0813">Transport</keyword>
<feature type="transmembrane region" description="Helical" evidence="11">
    <location>
        <begin position="354"/>
        <end position="380"/>
    </location>
</feature>
<reference evidence="13 14" key="1">
    <citation type="journal article" date="2016" name="Genome Announc.">
        <title>Draft Genome Sequence of the Anaerobic Ammonium-Oxidizing Bacterium 'Candidatus Brocadia sp. 40'.</title>
        <authorList>
            <person name="Ali M."/>
            <person name="Haroon M.F."/>
            <person name="Narita Y."/>
            <person name="Zhang L."/>
            <person name="Rangel Shaw D."/>
            <person name="Okabe S."/>
            <person name="Saikaly P.E."/>
        </authorList>
    </citation>
    <scope>NUCLEOTIDE SEQUENCE [LARGE SCALE GENOMIC DNA]</scope>
    <source>
        <strain evidence="13 14">40</strain>
    </source>
</reference>
<dbReference type="PROSITE" id="PS50928">
    <property type="entry name" value="ABC_TM1"/>
    <property type="match status" value="1"/>
</dbReference>
<accession>A0A1V6LY16</accession>
<evidence type="ECO:0000256" key="7">
    <source>
        <dbReference type="ARBA" id="ARBA00022692"/>
    </source>
</evidence>
<dbReference type="SMART" id="SM00062">
    <property type="entry name" value="PBPb"/>
    <property type="match status" value="1"/>
</dbReference>
<dbReference type="Gene3D" id="3.40.190.10">
    <property type="entry name" value="Periplasmic binding protein-like II"/>
    <property type="match status" value="2"/>
</dbReference>
<keyword evidence="6" id="KW-1003">Cell membrane</keyword>
<keyword evidence="14" id="KW-1185">Reference proteome</keyword>
<proteinExistence type="inferred from homology"/>
<dbReference type="PANTHER" id="PTHR30614">
    <property type="entry name" value="MEMBRANE COMPONENT OF AMINO ACID ABC TRANSPORTER"/>
    <property type="match status" value="1"/>
</dbReference>
<evidence type="ECO:0000256" key="2">
    <source>
        <dbReference type="ARBA" id="ARBA00004429"/>
    </source>
</evidence>
<evidence type="ECO:0000256" key="6">
    <source>
        <dbReference type="ARBA" id="ARBA00022475"/>
    </source>
</evidence>
<keyword evidence="9 11" id="KW-1133">Transmembrane helix</keyword>
<evidence type="ECO:0000256" key="5">
    <source>
        <dbReference type="ARBA" id="ARBA00022448"/>
    </source>
</evidence>
<keyword evidence="8" id="KW-0029">Amino-acid transport</keyword>
<dbReference type="SMART" id="SM00079">
    <property type="entry name" value="PBPe"/>
    <property type="match status" value="1"/>
</dbReference>
<keyword evidence="10 11" id="KW-0472">Membrane</keyword>
<evidence type="ECO:0000256" key="11">
    <source>
        <dbReference type="RuleBase" id="RU363032"/>
    </source>
</evidence>
<dbReference type="InterPro" id="IPR010065">
    <property type="entry name" value="AA_ABC_transptr_permease_3TM"/>
</dbReference>
<evidence type="ECO:0000313" key="14">
    <source>
        <dbReference type="Proteomes" id="UP000242219"/>
    </source>
</evidence>
<dbReference type="EMBL" id="MJUW02000109">
    <property type="protein sequence ID" value="OQD45006.1"/>
    <property type="molecule type" value="Genomic_DNA"/>
</dbReference>
<feature type="transmembrane region" description="Helical" evidence="11">
    <location>
        <begin position="472"/>
        <end position="494"/>
    </location>
</feature>
<comment type="similarity">
    <text evidence="3">Belongs to the binding-protein-dependent transport system permease family. HisMQ subfamily.</text>
</comment>
<dbReference type="Pfam" id="PF00497">
    <property type="entry name" value="SBP_bac_3"/>
    <property type="match status" value="1"/>
</dbReference>
<comment type="caution">
    <text evidence="13">The sequence shown here is derived from an EMBL/GenBank/DDBJ whole genome shotgun (WGS) entry which is preliminary data.</text>
</comment>
<dbReference type="SUPFAM" id="SSF53850">
    <property type="entry name" value="Periplasmic binding protein-like II"/>
    <property type="match status" value="1"/>
</dbReference>
<dbReference type="InterPro" id="IPR000515">
    <property type="entry name" value="MetI-like"/>
</dbReference>
<dbReference type="Proteomes" id="UP000242219">
    <property type="component" value="Unassembled WGS sequence"/>
</dbReference>
<dbReference type="GO" id="GO:0015276">
    <property type="term" value="F:ligand-gated monoatomic ion channel activity"/>
    <property type="evidence" value="ECO:0007669"/>
    <property type="project" value="InterPro"/>
</dbReference>
<evidence type="ECO:0000256" key="9">
    <source>
        <dbReference type="ARBA" id="ARBA00022989"/>
    </source>
</evidence>
<protein>
    <recommendedName>
        <fullName evidence="4">Putative glutamine transport system permease protein GlnP</fullName>
    </recommendedName>
</protein>
<evidence type="ECO:0000256" key="1">
    <source>
        <dbReference type="ARBA" id="ARBA00003159"/>
    </source>
</evidence>
<dbReference type="NCBIfam" id="TIGR01726">
    <property type="entry name" value="HEQRo_perm_3TM"/>
    <property type="match status" value="1"/>
</dbReference>
<dbReference type="Pfam" id="PF00528">
    <property type="entry name" value="BPD_transp_1"/>
    <property type="match status" value="1"/>
</dbReference>
<comment type="subcellular location">
    <subcellularLocation>
        <location evidence="2">Cell inner membrane</location>
        <topology evidence="2">Multi-pass membrane protein</topology>
    </subcellularLocation>
    <subcellularLocation>
        <location evidence="11">Cell membrane</location>
        <topology evidence="11">Multi-pass membrane protein</topology>
    </subcellularLocation>
</comment>
<dbReference type="CDD" id="cd06261">
    <property type="entry name" value="TM_PBP2"/>
    <property type="match status" value="1"/>
</dbReference>
<evidence type="ECO:0000256" key="10">
    <source>
        <dbReference type="ARBA" id="ARBA00023136"/>
    </source>
</evidence>
<dbReference type="InterPro" id="IPR001638">
    <property type="entry name" value="Solute-binding_3/MltF_N"/>
</dbReference>
<keyword evidence="7 11" id="KW-0812">Transmembrane</keyword>
<dbReference type="SUPFAM" id="SSF161098">
    <property type="entry name" value="MetI-like"/>
    <property type="match status" value="1"/>
</dbReference>
<dbReference type="InterPro" id="IPR001320">
    <property type="entry name" value="Iontro_rcpt_C"/>
</dbReference>
<organism evidence="13 14">
    <name type="scientific">Candidatus Brocadia sapporoensis</name>
    <dbReference type="NCBI Taxonomy" id="392547"/>
    <lineage>
        <taxon>Bacteria</taxon>
        <taxon>Pseudomonadati</taxon>
        <taxon>Planctomycetota</taxon>
        <taxon>Candidatus Brocadiia</taxon>
        <taxon>Candidatus Brocadiales</taxon>
        <taxon>Candidatus Brocadiaceae</taxon>
        <taxon>Candidatus Brocadia</taxon>
    </lineage>
</organism>
<dbReference type="AlphaFoldDB" id="A0A1V6LY16"/>
<evidence type="ECO:0000256" key="8">
    <source>
        <dbReference type="ARBA" id="ARBA00022970"/>
    </source>
</evidence>
<dbReference type="Gene3D" id="1.10.3720.10">
    <property type="entry name" value="MetI-like"/>
    <property type="match status" value="1"/>
</dbReference>
<gene>
    <name evidence="13" type="ORF">BIY37_10710</name>
</gene>
<dbReference type="InterPro" id="IPR043429">
    <property type="entry name" value="ArtM/GltK/GlnP/TcyL/YhdX-like"/>
</dbReference>
<evidence type="ECO:0000256" key="4">
    <source>
        <dbReference type="ARBA" id="ARBA00016506"/>
    </source>
</evidence>
<evidence type="ECO:0000259" key="12">
    <source>
        <dbReference type="PROSITE" id="PS50928"/>
    </source>
</evidence>
<dbReference type="GO" id="GO:0006865">
    <property type="term" value="P:amino acid transport"/>
    <property type="evidence" value="ECO:0007669"/>
    <property type="project" value="UniProtKB-KW"/>
</dbReference>
<dbReference type="FunFam" id="1.10.3720.10:FF:000033">
    <property type="entry name" value="Polar amino acid ABC transporter permease"/>
    <property type="match status" value="1"/>
</dbReference>
<feature type="transmembrane region" description="Helical" evidence="11">
    <location>
        <begin position="307"/>
        <end position="333"/>
    </location>
</feature>
<feature type="domain" description="ABC transmembrane type-1" evidence="12">
    <location>
        <begin position="306"/>
        <end position="494"/>
    </location>
</feature>
<dbReference type="InterPro" id="IPR035906">
    <property type="entry name" value="MetI-like_sf"/>
</dbReference>
<dbReference type="CDD" id="cd13530">
    <property type="entry name" value="PBP2_peptides_like"/>
    <property type="match status" value="1"/>
</dbReference>
<dbReference type="GO" id="GO:0043190">
    <property type="term" value="C:ATP-binding cassette (ABC) transporter complex"/>
    <property type="evidence" value="ECO:0007669"/>
    <property type="project" value="InterPro"/>
</dbReference>
<comment type="function">
    <text evidence="1">Part of the binding-protein-dependent transport system for glutamine; probably responsible for the translocation of the substrate across the membrane.</text>
</comment>